<dbReference type="Gene3D" id="1.50.10.10">
    <property type="match status" value="1"/>
</dbReference>
<gene>
    <name evidence="2" type="ORF">ADIARSV_2128</name>
</gene>
<dbReference type="Proteomes" id="UP000014174">
    <property type="component" value="Unassembled WGS sequence"/>
</dbReference>
<dbReference type="SUPFAM" id="SSF52317">
    <property type="entry name" value="Class I glutamine amidotransferase-like"/>
    <property type="match status" value="1"/>
</dbReference>
<dbReference type="Pfam" id="PF07470">
    <property type="entry name" value="Glyco_hydro_88"/>
    <property type="match status" value="1"/>
</dbReference>
<dbReference type="GO" id="GO:0016787">
    <property type="term" value="F:hydrolase activity"/>
    <property type="evidence" value="ECO:0007669"/>
    <property type="project" value="UniProtKB-KW"/>
</dbReference>
<proteinExistence type="predicted"/>
<dbReference type="PANTHER" id="PTHR33886">
    <property type="entry name" value="UNSATURATED RHAMNOGALACTURONAN HYDROLASE (EUROFUNG)"/>
    <property type="match status" value="1"/>
</dbReference>
<protein>
    <submittedName>
        <fullName evidence="2">Rhamnogalacturonides degradation protein RhiN</fullName>
    </submittedName>
</protein>
<keyword evidence="1" id="KW-0378">Hydrolase</keyword>
<name>R9H0L2_9SPHI</name>
<dbReference type="InterPro" id="IPR052043">
    <property type="entry name" value="PolySaccharide_Degr_Enz"/>
</dbReference>
<evidence type="ECO:0000313" key="2">
    <source>
        <dbReference type="EMBL" id="EOR94754.1"/>
    </source>
</evidence>
<dbReference type="STRING" id="1150600.ADIARSV_2128"/>
<dbReference type="SUPFAM" id="SSF48208">
    <property type="entry name" value="Six-hairpin glycosidases"/>
    <property type="match status" value="1"/>
</dbReference>
<dbReference type="GO" id="GO:0005975">
    <property type="term" value="P:carbohydrate metabolic process"/>
    <property type="evidence" value="ECO:0007669"/>
    <property type="project" value="InterPro"/>
</dbReference>
<dbReference type="InterPro" id="IPR010905">
    <property type="entry name" value="Glyco_hydro_88"/>
</dbReference>
<dbReference type="OrthoDB" id="6381507at2"/>
<dbReference type="EMBL" id="AQPN01000078">
    <property type="protein sequence ID" value="EOR94754.1"/>
    <property type="molecule type" value="Genomic_DNA"/>
</dbReference>
<evidence type="ECO:0000256" key="1">
    <source>
        <dbReference type="ARBA" id="ARBA00022801"/>
    </source>
</evidence>
<dbReference type="InterPro" id="IPR008928">
    <property type="entry name" value="6-hairpin_glycosidase_sf"/>
</dbReference>
<sequence>MKRITTILTLSLFFCFQVLITKAQTIPLSERMTNTVMDIWSDSLWVGRPFKWTYDQGVLLEGVSSVWQRTGDKKYFDYIKKSMDFFVQENGDIRTYDKNSHNIDNIKNGRALLLLYNVTGQVKYFKAAQLLRHQLSEQPRTKEGGFWHKRIYPNQMWLDGLYMGQPFYAEFSAVTNDTKAFDDITNQFVFMERHSRDAKTGLMIHGWDESKEQQWANKTTGQSPHVWGRAMGWYGMALVDALEYFPDTHPGKKQLIDILNRYSAAVTKSQQPSGLWYDIIDVPKGKGNYFESSAASMFVYALAKGVRQGYLPQSYFKVAQKGYEGMKKEFVEEVNAEKINFKGTVTVSGLGGKPYRDGSYGYYMSEKAITNDPKGVGAFISASNEMELATMPKPGIGKTVTLDYYFNNEYKKGPLGQDVRFHYTWEDQANSGFWFWRNLFNYAGAKTNHLEVAPTALNLKNTSVYIIVDPDTEKESPKPNFVQAKDATELVNWVEGGGVLVLMTNDVGNAEFTHFNTLAQKFGITFNEDQKNPVTGSQFEMAAIPVPAGNAIFKTAKKLYIKELSTIQIKAPAKPFFTHKGDIIMATAKLGKGTVFAIGDPWFYNEYVDGRRLSADFDNFKAANDLANWLLQQASKR</sequence>
<dbReference type="eggNOG" id="COG4225">
    <property type="taxonomic scope" value="Bacteria"/>
</dbReference>
<dbReference type="RefSeq" id="WP_016195362.1">
    <property type="nucleotide sequence ID" value="NZ_AQPN01000078.1"/>
</dbReference>
<reference evidence="2 3" key="1">
    <citation type="journal article" date="2013" name="Genome Announc.">
        <title>Draft Genome Sequence of Arcticibacter svalbardensis Strain MN12-7T, a Member of the Family Sphingobacteriaceae Isolated from an Arctic Soil Sample.</title>
        <authorList>
            <person name="Shivaji S."/>
            <person name="Ara S."/>
            <person name="Prasad S."/>
            <person name="Manasa B.P."/>
            <person name="Begum Z."/>
            <person name="Singh A."/>
            <person name="Kumar Pinnaka A."/>
        </authorList>
    </citation>
    <scope>NUCLEOTIDE SEQUENCE [LARGE SCALE GENOMIC DNA]</scope>
    <source>
        <strain evidence="2 3">MN12-7</strain>
    </source>
</reference>
<dbReference type="PANTHER" id="PTHR33886:SF8">
    <property type="entry name" value="UNSATURATED RHAMNOGALACTURONAN HYDROLASE (EUROFUNG)"/>
    <property type="match status" value="1"/>
</dbReference>
<dbReference type="AlphaFoldDB" id="R9H0L2"/>
<dbReference type="InterPro" id="IPR012341">
    <property type="entry name" value="6hp_glycosidase-like_sf"/>
</dbReference>
<evidence type="ECO:0000313" key="3">
    <source>
        <dbReference type="Proteomes" id="UP000014174"/>
    </source>
</evidence>
<comment type="caution">
    <text evidence="2">The sequence shown here is derived from an EMBL/GenBank/DDBJ whole genome shotgun (WGS) entry which is preliminary data.</text>
</comment>
<organism evidence="2 3">
    <name type="scientific">Arcticibacter svalbardensis MN12-7</name>
    <dbReference type="NCBI Taxonomy" id="1150600"/>
    <lineage>
        <taxon>Bacteria</taxon>
        <taxon>Pseudomonadati</taxon>
        <taxon>Bacteroidota</taxon>
        <taxon>Sphingobacteriia</taxon>
        <taxon>Sphingobacteriales</taxon>
        <taxon>Sphingobacteriaceae</taxon>
        <taxon>Arcticibacter</taxon>
    </lineage>
</organism>
<dbReference type="PATRIC" id="fig|1150600.3.peg.2102"/>
<keyword evidence="3" id="KW-1185">Reference proteome</keyword>
<dbReference type="InterPro" id="IPR029062">
    <property type="entry name" value="Class_I_gatase-like"/>
</dbReference>
<accession>R9H0L2</accession>